<feature type="transmembrane region" description="Helical" evidence="1">
    <location>
        <begin position="69"/>
        <end position="87"/>
    </location>
</feature>
<sequence length="138" mass="15124">MSVTLPQHLRDLSNLRGLRSVRESGRLASMVSLLHRDGVLIYTAIFCASTVYMITALRLSENMLPELGLTLLITVYSIGIPRLIFVLKGNPRENTGVYKTGMEHYVDGSSPLTVGPGSVYELKSICAHTVVSTQLEDS</sequence>
<proteinExistence type="predicted"/>
<gene>
    <name evidence="2" type="ORF">M422DRAFT_70816</name>
</gene>
<keyword evidence="3" id="KW-1185">Reference proteome</keyword>
<feature type="transmembrane region" description="Helical" evidence="1">
    <location>
        <begin position="39"/>
        <end position="57"/>
    </location>
</feature>
<dbReference type="EMBL" id="KN837238">
    <property type="protein sequence ID" value="KIJ31664.1"/>
    <property type="molecule type" value="Genomic_DNA"/>
</dbReference>
<organism evidence="2 3">
    <name type="scientific">Sphaerobolus stellatus (strain SS14)</name>
    <dbReference type="NCBI Taxonomy" id="990650"/>
    <lineage>
        <taxon>Eukaryota</taxon>
        <taxon>Fungi</taxon>
        <taxon>Dikarya</taxon>
        <taxon>Basidiomycota</taxon>
        <taxon>Agaricomycotina</taxon>
        <taxon>Agaricomycetes</taxon>
        <taxon>Phallomycetidae</taxon>
        <taxon>Geastrales</taxon>
        <taxon>Sphaerobolaceae</taxon>
        <taxon>Sphaerobolus</taxon>
    </lineage>
</organism>
<evidence type="ECO:0000256" key="1">
    <source>
        <dbReference type="SAM" id="Phobius"/>
    </source>
</evidence>
<evidence type="ECO:0000313" key="3">
    <source>
        <dbReference type="Proteomes" id="UP000054279"/>
    </source>
</evidence>
<dbReference type="Proteomes" id="UP000054279">
    <property type="component" value="Unassembled WGS sequence"/>
</dbReference>
<evidence type="ECO:0000313" key="2">
    <source>
        <dbReference type="EMBL" id="KIJ31664.1"/>
    </source>
</evidence>
<dbReference type="HOGENOM" id="CLU_1856563_0_0_1"/>
<keyword evidence="1" id="KW-0812">Transmembrane</keyword>
<accession>A0A0C9UAU5</accession>
<reference evidence="2 3" key="1">
    <citation type="submission" date="2014-06" db="EMBL/GenBank/DDBJ databases">
        <title>Evolutionary Origins and Diversification of the Mycorrhizal Mutualists.</title>
        <authorList>
            <consortium name="DOE Joint Genome Institute"/>
            <consortium name="Mycorrhizal Genomics Consortium"/>
            <person name="Kohler A."/>
            <person name="Kuo A."/>
            <person name="Nagy L.G."/>
            <person name="Floudas D."/>
            <person name="Copeland A."/>
            <person name="Barry K.W."/>
            <person name="Cichocki N."/>
            <person name="Veneault-Fourrey C."/>
            <person name="LaButti K."/>
            <person name="Lindquist E.A."/>
            <person name="Lipzen A."/>
            <person name="Lundell T."/>
            <person name="Morin E."/>
            <person name="Murat C."/>
            <person name="Riley R."/>
            <person name="Ohm R."/>
            <person name="Sun H."/>
            <person name="Tunlid A."/>
            <person name="Henrissat B."/>
            <person name="Grigoriev I.V."/>
            <person name="Hibbett D.S."/>
            <person name="Martin F."/>
        </authorList>
    </citation>
    <scope>NUCLEOTIDE SEQUENCE [LARGE SCALE GENOMIC DNA]</scope>
    <source>
        <strain evidence="2 3">SS14</strain>
    </source>
</reference>
<protein>
    <submittedName>
        <fullName evidence="2">Uncharacterized protein</fullName>
    </submittedName>
</protein>
<dbReference type="AlphaFoldDB" id="A0A0C9UAU5"/>
<keyword evidence="1" id="KW-0472">Membrane</keyword>
<name>A0A0C9UAU5_SPHS4</name>
<keyword evidence="1" id="KW-1133">Transmembrane helix</keyword>